<evidence type="ECO:0000313" key="6">
    <source>
        <dbReference type="Proteomes" id="UP001166674"/>
    </source>
</evidence>
<dbReference type="SMART" id="SM00848">
    <property type="entry name" value="Inhibitor_I29"/>
    <property type="match status" value="1"/>
</dbReference>
<dbReference type="InterPro" id="IPR039417">
    <property type="entry name" value="Peptidase_C1A_papain-like"/>
</dbReference>
<dbReference type="InterPro" id="IPR025660">
    <property type="entry name" value="Pept_his_AS"/>
</dbReference>
<dbReference type="SUPFAM" id="SSF54001">
    <property type="entry name" value="Cysteine proteinases"/>
    <property type="match status" value="1"/>
</dbReference>
<dbReference type="GO" id="GO:0006508">
    <property type="term" value="P:proteolysis"/>
    <property type="evidence" value="ECO:0007669"/>
    <property type="project" value="InterPro"/>
</dbReference>
<gene>
    <name evidence="5" type="ORF">SUZIE_206150</name>
</gene>
<dbReference type="InterPro" id="IPR025661">
    <property type="entry name" value="Pept_asp_AS"/>
</dbReference>
<dbReference type="FunFam" id="3.90.70.10:FF:000332">
    <property type="entry name" value="Cathepsin L1"/>
    <property type="match status" value="1"/>
</dbReference>
<feature type="domain" description="Peptidase C1A papain C-terminal" evidence="3">
    <location>
        <begin position="125"/>
        <end position="343"/>
    </location>
</feature>
<dbReference type="Pfam" id="PF08246">
    <property type="entry name" value="Inhibitor_I29"/>
    <property type="match status" value="1"/>
</dbReference>
<evidence type="ECO:0000259" key="4">
    <source>
        <dbReference type="SMART" id="SM00848"/>
    </source>
</evidence>
<comment type="similarity">
    <text evidence="1">Belongs to the peptidase C1 family.</text>
</comment>
<dbReference type="InterPro" id="IPR013201">
    <property type="entry name" value="Prot_inhib_I29"/>
</dbReference>
<sequence>MAVSVSECQLEVSAWSGCVTLSWAGEIAVMKFDGTGNQFRCCDFPGQGSSNEQNEEGQRRAEWEKNMKMIELHNGEYSQGKHSFVMAMNAFGDMTRAEFSNMVNGFQNQKHKRGKVFQKPLYGVVPKSVDWRKKGYVTAVKNQGACNSCWAFSATGALEGQMFRKTKNLVPLSKQNLIDCSLPQGNSGCYGGRMDFSFQYIKDNGGLDSEASYPYEAQNWSCRYNPQNSVANDLGFVDIPEDEQALMKAVATVGPISVAVDAEHDSFKFYKGGIYYNPHCSNTSLSHAVLVVGYGFEGAESDNNKYWLIKNSWGERWGMNGYMKIARDKNNHCGIASEATYPLV</sequence>
<dbReference type="PROSITE" id="PS00640">
    <property type="entry name" value="THIOL_PROTEASE_ASN"/>
    <property type="match status" value="1"/>
</dbReference>
<feature type="domain" description="Cathepsin propeptide inhibitor" evidence="4">
    <location>
        <begin position="50"/>
        <end position="99"/>
    </location>
</feature>
<dbReference type="PRINTS" id="PR00705">
    <property type="entry name" value="PAPAIN"/>
</dbReference>
<dbReference type="AlphaFoldDB" id="A0AA41NGP2"/>
<evidence type="ECO:0000256" key="1">
    <source>
        <dbReference type="ARBA" id="ARBA00008455"/>
    </source>
</evidence>
<comment type="caution">
    <text evidence="5">The sequence shown here is derived from an EMBL/GenBank/DDBJ whole genome shotgun (WGS) entry which is preliminary data.</text>
</comment>
<keyword evidence="6" id="KW-1185">Reference proteome</keyword>
<dbReference type="Gene3D" id="3.90.70.10">
    <property type="entry name" value="Cysteine proteinases"/>
    <property type="match status" value="1"/>
</dbReference>
<evidence type="ECO:0000313" key="5">
    <source>
        <dbReference type="EMBL" id="MBZ3890076.1"/>
    </source>
</evidence>
<dbReference type="CDD" id="cd02248">
    <property type="entry name" value="Peptidase_C1A"/>
    <property type="match status" value="1"/>
</dbReference>
<accession>A0AA41NGP2</accession>
<keyword evidence="2" id="KW-1015">Disulfide bond</keyword>
<proteinExistence type="inferred from homology"/>
<dbReference type="PROSITE" id="PS00639">
    <property type="entry name" value="THIOL_PROTEASE_HIS"/>
    <property type="match status" value="1"/>
</dbReference>
<evidence type="ECO:0000259" key="3">
    <source>
        <dbReference type="SMART" id="SM00645"/>
    </source>
</evidence>
<dbReference type="SMART" id="SM00645">
    <property type="entry name" value="Pept_C1"/>
    <property type="match status" value="1"/>
</dbReference>
<protein>
    <submittedName>
        <fullName evidence="5">Cathepsin L1</fullName>
    </submittedName>
</protein>
<reference evidence="5" key="1">
    <citation type="submission" date="2020-03" db="EMBL/GenBank/DDBJ databases">
        <title>Studies in the Genomics of Life Span.</title>
        <authorList>
            <person name="Glass D."/>
        </authorList>
    </citation>
    <scope>NUCLEOTIDE SEQUENCE</scope>
    <source>
        <strain evidence="5">SUZIE</strain>
        <tissue evidence="5">Muscle</tissue>
    </source>
</reference>
<dbReference type="InterPro" id="IPR038765">
    <property type="entry name" value="Papain-like_cys_pep_sf"/>
</dbReference>
<name>A0AA41NGP2_SCICA</name>
<dbReference type="GO" id="GO:0008234">
    <property type="term" value="F:cysteine-type peptidase activity"/>
    <property type="evidence" value="ECO:0007669"/>
    <property type="project" value="InterPro"/>
</dbReference>
<evidence type="ECO:0000256" key="2">
    <source>
        <dbReference type="ARBA" id="ARBA00023157"/>
    </source>
</evidence>
<dbReference type="InterPro" id="IPR013128">
    <property type="entry name" value="Peptidase_C1A"/>
</dbReference>
<dbReference type="Proteomes" id="UP001166674">
    <property type="component" value="Unassembled WGS sequence"/>
</dbReference>
<dbReference type="Pfam" id="PF00112">
    <property type="entry name" value="Peptidase_C1"/>
    <property type="match status" value="1"/>
</dbReference>
<dbReference type="PANTHER" id="PTHR12411">
    <property type="entry name" value="CYSTEINE PROTEASE FAMILY C1-RELATED"/>
    <property type="match status" value="1"/>
</dbReference>
<dbReference type="EMBL" id="JAATJV010437448">
    <property type="protein sequence ID" value="MBZ3890076.1"/>
    <property type="molecule type" value="Genomic_DNA"/>
</dbReference>
<organism evidence="5 6">
    <name type="scientific">Sciurus carolinensis</name>
    <name type="common">Eastern gray squirrel</name>
    <dbReference type="NCBI Taxonomy" id="30640"/>
    <lineage>
        <taxon>Eukaryota</taxon>
        <taxon>Metazoa</taxon>
        <taxon>Chordata</taxon>
        <taxon>Craniata</taxon>
        <taxon>Vertebrata</taxon>
        <taxon>Euteleostomi</taxon>
        <taxon>Mammalia</taxon>
        <taxon>Eutheria</taxon>
        <taxon>Euarchontoglires</taxon>
        <taxon>Glires</taxon>
        <taxon>Rodentia</taxon>
        <taxon>Sciuromorpha</taxon>
        <taxon>Sciuridae</taxon>
        <taxon>Sciurinae</taxon>
        <taxon>Sciurini</taxon>
        <taxon>Sciurus</taxon>
    </lineage>
</organism>
<dbReference type="InterPro" id="IPR000668">
    <property type="entry name" value="Peptidase_C1A_C"/>
</dbReference>